<dbReference type="CDD" id="cd06170">
    <property type="entry name" value="LuxR_C_like"/>
    <property type="match status" value="1"/>
</dbReference>
<comment type="caution">
    <text evidence="5">The sequence shown here is derived from an EMBL/GenBank/DDBJ whole genome shotgun (WGS) entry which is preliminary data.</text>
</comment>
<dbReference type="InterPro" id="IPR000792">
    <property type="entry name" value="Tscrpt_reg_LuxR_C"/>
</dbReference>
<proteinExistence type="predicted"/>
<sequence>MIGDGHVLFADLLSEALAERGYEEPEGVGDAEALIAEVRRRRPPVCLVDHRSLEFGRGRLLDELVAAAGGHTKVVVVSCGPAGHRGDTAGALGVDGVLDKRAGLSTLLDALRRVLDGEVVTVVAGRDGAPRSGEARRLRQRAESLTARERECLALLVDGATTEQIERTLHISVMTVRSHVRSLLRKLGAHSRLEAASLAVRYELVGEHGASRAG</sequence>
<evidence type="ECO:0000259" key="4">
    <source>
        <dbReference type="PROSITE" id="PS50110"/>
    </source>
</evidence>
<evidence type="ECO:0000259" key="3">
    <source>
        <dbReference type="PROSITE" id="PS50043"/>
    </source>
</evidence>
<dbReference type="InterPro" id="IPR051015">
    <property type="entry name" value="EvgA-like"/>
</dbReference>
<feature type="domain" description="Response regulatory" evidence="4">
    <location>
        <begin position="1"/>
        <end position="115"/>
    </location>
</feature>
<dbReference type="PANTHER" id="PTHR45566:SF1">
    <property type="entry name" value="HTH-TYPE TRANSCRIPTIONAL REGULATOR YHJB-RELATED"/>
    <property type="match status" value="1"/>
</dbReference>
<dbReference type="PRINTS" id="PR00038">
    <property type="entry name" value="HTHLUXR"/>
</dbReference>
<dbReference type="InterPro" id="IPR001789">
    <property type="entry name" value="Sig_transdc_resp-reg_receiver"/>
</dbReference>
<evidence type="ECO:0000256" key="1">
    <source>
        <dbReference type="ARBA" id="ARBA00023125"/>
    </source>
</evidence>
<evidence type="ECO:0000313" key="5">
    <source>
        <dbReference type="EMBL" id="MFC5141336.1"/>
    </source>
</evidence>
<dbReference type="SUPFAM" id="SSF52172">
    <property type="entry name" value="CheY-like"/>
    <property type="match status" value="1"/>
</dbReference>
<organism evidence="5 6">
    <name type="scientific">Actinomycetospora rhizophila</name>
    <dbReference type="NCBI Taxonomy" id="1416876"/>
    <lineage>
        <taxon>Bacteria</taxon>
        <taxon>Bacillati</taxon>
        <taxon>Actinomycetota</taxon>
        <taxon>Actinomycetes</taxon>
        <taxon>Pseudonocardiales</taxon>
        <taxon>Pseudonocardiaceae</taxon>
        <taxon>Actinomycetospora</taxon>
    </lineage>
</organism>
<name>A0ABV9ZLK9_9PSEU</name>
<reference evidence="6" key="1">
    <citation type="journal article" date="2019" name="Int. J. Syst. Evol. Microbiol.">
        <title>The Global Catalogue of Microorganisms (GCM) 10K type strain sequencing project: providing services to taxonomists for standard genome sequencing and annotation.</title>
        <authorList>
            <consortium name="The Broad Institute Genomics Platform"/>
            <consortium name="The Broad Institute Genome Sequencing Center for Infectious Disease"/>
            <person name="Wu L."/>
            <person name="Ma J."/>
        </authorList>
    </citation>
    <scope>NUCLEOTIDE SEQUENCE [LARGE SCALE GENOMIC DNA]</scope>
    <source>
        <strain evidence="6">XZYJ18</strain>
    </source>
</reference>
<feature type="domain" description="HTH luxR-type" evidence="3">
    <location>
        <begin position="138"/>
        <end position="203"/>
    </location>
</feature>
<dbReference type="Gene3D" id="1.10.10.10">
    <property type="entry name" value="Winged helix-like DNA-binding domain superfamily/Winged helix DNA-binding domain"/>
    <property type="match status" value="1"/>
</dbReference>
<dbReference type="SMART" id="SM00421">
    <property type="entry name" value="HTH_LUXR"/>
    <property type="match status" value="1"/>
</dbReference>
<dbReference type="PANTHER" id="PTHR45566">
    <property type="entry name" value="HTH-TYPE TRANSCRIPTIONAL REGULATOR YHJB-RELATED"/>
    <property type="match status" value="1"/>
</dbReference>
<dbReference type="PROSITE" id="PS50110">
    <property type="entry name" value="RESPONSE_REGULATORY"/>
    <property type="match status" value="1"/>
</dbReference>
<evidence type="ECO:0000256" key="2">
    <source>
        <dbReference type="PROSITE-ProRule" id="PRU00169"/>
    </source>
</evidence>
<dbReference type="RefSeq" id="WP_378023490.1">
    <property type="nucleotide sequence ID" value="NZ_JBHSKG010000015.1"/>
</dbReference>
<dbReference type="EMBL" id="JBHSKG010000015">
    <property type="protein sequence ID" value="MFC5141336.1"/>
    <property type="molecule type" value="Genomic_DNA"/>
</dbReference>
<dbReference type="Proteomes" id="UP001596175">
    <property type="component" value="Unassembled WGS sequence"/>
</dbReference>
<accession>A0ABV9ZLK9</accession>
<feature type="modified residue" description="4-aspartylphosphate" evidence="2">
    <location>
        <position position="49"/>
    </location>
</feature>
<dbReference type="SUPFAM" id="SSF46894">
    <property type="entry name" value="C-terminal effector domain of the bipartite response regulators"/>
    <property type="match status" value="1"/>
</dbReference>
<keyword evidence="2" id="KW-0597">Phosphoprotein</keyword>
<dbReference type="Pfam" id="PF00196">
    <property type="entry name" value="GerE"/>
    <property type="match status" value="1"/>
</dbReference>
<keyword evidence="1" id="KW-0238">DNA-binding</keyword>
<keyword evidence="6" id="KW-1185">Reference proteome</keyword>
<dbReference type="InterPro" id="IPR011006">
    <property type="entry name" value="CheY-like_superfamily"/>
</dbReference>
<dbReference type="InterPro" id="IPR036388">
    <property type="entry name" value="WH-like_DNA-bd_sf"/>
</dbReference>
<evidence type="ECO:0000313" key="6">
    <source>
        <dbReference type="Proteomes" id="UP001596175"/>
    </source>
</evidence>
<dbReference type="InterPro" id="IPR016032">
    <property type="entry name" value="Sig_transdc_resp-reg_C-effctor"/>
</dbReference>
<dbReference type="Gene3D" id="3.40.50.2300">
    <property type="match status" value="1"/>
</dbReference>
<gene>
    <name evidence="5" type="ORF">ACFPK1_24070</name>
</gene>
<protein>
    <submittedName>
        <fullName evidence="5">LuxR C-terminal-related transcriptional regulator</fullName>
    </submittedName>
</protein>
<dbReference type="PROSITE" id="PS50043">
    <property type="entry name" value="HTH_LUXR_2"/>
    <property type="match status" value="1"/>
</dbReference>